<gene>
    <name evidence="6" type="ORF">EV378_0312</name>
</gene>
<reference evidence="6 7" key="1">
    <citation type="submission" date="2019-03" db="EMBL/GenBank/DDBJ databases">
        <title>Sequencing the genomes of 1000 actinobacteria strains.</title>
        <authorList>
            <person name="Klenk H.-P."/>
        </authorList>
    </citation>
    <scope>NUCLEOTIDE SEQUENCE [LARGE SCALE GENOMIC DNA]</scope>
    <source>
        <strain evidence="6 7">DSM 44969</strain>
    </source>
</reference>
<dbReference type="Gene3D" id="3.30.300.30">
    <property type="match status" value="1"/>
</dbReference>
<evidence type="ECO:0000256" key="3">
    <source>
        <dbReference type="SAM" id="MobiDB-lite"/>
    </source>
</evidence>
<dbReference type="SUPFAM" id="SSF56801">
    <property type="entry name" value="Acetyl-CoA synthetase-like"/>
    <property type="match status" value="1"/>
</dbReference>
<dbReference type="PANTHER" id="PTHR43201:SF5">
    <property type="entry name" value="MEDIUM-CHAIN ACYL-COA LIGASE ACSF2, MITOCHONDRIAL"/>
    <property type="match status" value="1"/>
</dbReference>
<comment type="similarity">
    <text evidence="1">Belongs to the ATP-dependent AMP-binding enzyme family.</text>
</comment>
<evidence type="ECO:0000256" key="1">
    <source>
        <dbReference type="ARBA" id="ARBA00006432"/>
    </source>
</evidence>
<protein>
    <submittedName>
        <fullName evidence="6">Fatty-acyl-CoA synthase/long-chain acyl-CoA synthetase</fullName>
    </submittedName>
</protein>
<comment type="caution">
    <text evidence="6">The sequence shown here is derived from an EMBL/GenBank/DDBJ whole genome shotgun (WGS) entry which is preliminary data.</text>
</comment>
<dbReference type="InterPro" id="IPR045851">
    <property type="entry name" value="AMP-bd_C_sf"/>
</dbReference>
<dbReference type="PROSITE" id="PS00455">
    <property type="entry name" value="AMP_BINDING"/>
    <property type="match status" value="1"/>
</dbReference>
<evidence type="ECO:0000259" key="4">
    <source>
        <dbReference type="Pfam" id="PF00501"/>
    </source>
</evidence>
<dbReference type="InterPro" id="IPR020845">
    <property type="entry name" value="AMP-binding_CS"/>
</dbReference>
<dbReference type="EMBL" id="SMFZ01000001">
    <property type="protein sequence ID" value="TCK24538.1"/>
    <property type="molecule type" value="Genomic_DNA"/>
</dbReference>
<dbReference type="Pfam" id="PF13193">
    <property type="entry name" value="AMP-binding_C"/>
    <property type="match status" value="1"/>
</dbReference>
<organism evidence="6 7">
    <name type="scientific">Pseudonocardia endophytica</name>
    <dbReference type="NCBI Taxonomy" id="401976"/>
    <lineage>
        <taxon>Bacteria</taxon>
        <taxon>Bacillati</taxon>
        <taxon>Actinomycetota</taxon>
        <taxon>Actinomycetes</taxon>
        <taxon>Pseudonocardiales</taxon>
        <taxon>Pseudonocardiaceae</taxon>
        <taxon>Pseudonocardia</taxon>
    </lineage>
</organism>
<dbReference type="GO" id="GO:0031956">
    <property type="term" value="F:medium-chain fatty acid-CoA ligase activity"/>
    <property type="evidence" value="ECO:0007669"/>
    <property type="project" value="TreeGrafter"/>
</dbReference>
<dbReference type="InterPro" id="IPR025110">
    <property type="entry name" value="AMP-bd_C"/>
</dbReference>
<accession>A0A4R1HQX7</accession>
<dbReference type="GO" id="GO:0006631">
    <property type="term" value="P:fatty acid metabolic process"/>
    <property type="evidence" value="ECO:0007669"/>
    <property type="project" value="TreeGrafter"/>
</dbReference>
<dbReference type="Proteomes" id="UP000295560">
    <property type="component" value="Unassembled WGS sequence"/>
</dbReference>
<dbReference type="PANTHER" id="PTHR43201">
    <property type="entry name" value="ACYL-COA SYNTHETASE"/>
    <property type="match status" value="1"/>
</dbReference>
<feature type="domain" description="AMP-binding enzyme C-terminal" evidence="5">
    <location>
        <begin position="439"/>
        <end position="515"/>
    </location>
</feature>
<dbReference type="Pfam" id="PF00501">
    <property type="entry name" value="AMP-binding"/>
    <property type="match status" value="1"/>
</dbReference>
<name>A0A4R1HQX7_PSEEN</name>
<dbReference type="RefSeq" id="WP_132420973.1">
    <property type="nucleotide sequence ID" value="NZ_SMFZ01000001.1"/>
</dbReference>
<dbReference type="InterPro" id="IPR000873">
    <property type="entry name" value="AMP-dep_synth/lig_dom"/>
</dbReference>
<dbReference type="Gene3D" id="3.40.50.980">
    <property type="match status" value="2"/>
</dbReference>
<feature type="region of interest" description="Disordered" evidence="3">
    <location>
        <begin position="157"/>
        <end position="178"/>
    </location>
</feature>
<dbReference type="Gene3D" id="2.30.38.10">
    <property type="entry name" value="Luciferase, Domain 3"/>
    <property type="match status" value="1"/>
</dbReference>
<evidence type="ECO:0000259" key="5">
    <source>
        <dbReference type="Pfam" id="PF13193"/>
    </source>
</evidence>
<evidence type="ECO:0000313" key="6">
    <source>
        <dbReference type="EMBL" id="TCK24538.1"/>
    </source>
</evidence>
<proteinExistence type="inferred from homology"/>
<keyword evidence="2" id="KW-0436">Ligase</keyword>
<feature type="domain" description="AMP-dependent synthetase/ligase" evidence="4">
    <location>
        <begin position="28"/>
        <end position="387"/>
    </location>
</feature>
<evidence type="ECO:0000313" key="7">
    <source>
        <dbReference type="Proteomes" id="UP000295560"/>
    </source>
</evidence>
<dbReference type="AlphaFoldDB" id="A0A4R1HQX7"/>
<evidence type="ECO:0000256" key="2">
    <source>
        <dbReference type="ARBA" id="ARBA00022598"/>
    </source>
</evidence>
<dbReference type="OrthoDB" id="9803968at2"/>
<sequence length="527" mass="55720">MTTTTRSRSEWTAERTPEIAEETVGAVLRRQAADRPDTTALVATRHDGTSGRWTYAELLDAAERAAGGLLELAEPGERVALWAPNVAEWPIVQYGAALAGMVLVAPNPALRPPELEHALRLSGATVLVHADRVGGYDMAAVAAEVTPALPGLRHVRSLSEPLDGAPPAPEERSRPDDPAMIQFTSGTTGHPKGVLLAHRSLVNNARFTMLAAEIGDAPVAIAPLPMFHTAGCVISTLGPAFLGGTMVLIERFEPVAVLETMRAEGATVLMSVPTVLGALVATAGKQDGPAPQLETVLVGAATAPGPMIEAAHATFGAHVHNLYGQTELSPVLCLTRRTDSHADLTTSVGRPLPHTDARVVDPATREVVALGEVGEVCARGYNQMIHYVDDPEATAAGVDRDGFLHTGDLGSMDERGMITLTGRLKELIIRGGENVSPAEVEIALAAHPAVAESAVLGLPDEQWGEIVAAAVRTHEPAPDGLDEELAAHCMSRLTPSKVPVRWFFVDDLPHTPSGKVQKYVLREQLIP</sequence>
<keyword evidence="7" id="KW-1185">Reference proteome</keyword>